<keyword evidence="7 16" id="KW-0176">Collagen</keyword>
<feature type="domain" description="VWFA" evidence="14">
    <location>
        <begin position="440"/>
        <end position="612"/>
    </location>
</feature>
<keyword evidence="3" id="KW-0272">Extracellular matrix</keyword>
<feature type="compositionally biased region" description="Basic and acidic residues" evidence="12">
    <location>
        <begin position="1499"/>
        <end position="1508"/>
    </location>
</feature>
<dbReference type="CTD" id="131873"/>
<dbReference type="InterPro" id="IPR036465">
    <property type="entry name" value="vWFA_dom_sf"/>
</dbReference>
<dbReference type="PANTHER" id="PTHR24020">
    <property type="entry name" value="COLLAGEN ALPHA"/>
    <property type="match status" value="1"/>
</dbReference>
<feature type="domain" description="VWFA" evidence="14">
    <location>
        <begin position="233"/>
        <end position="415"/>
    </location>
</feature>
<evidence type="ECO:0000256" key="10">
    <source>
        <dbReference type="ARBA" id="ARBA00043858"/>
    </source>
</evidence>
<dbReference type="GO" id="GO:0005589">
    <property type="term" value="C:collagen type VI trimer"/>
    <property type="evidence" value="ECO:0007669"/>
    <property type="project" value="UniProtKB-ARBA"/>
</dbReference>
<dbReference type="FunFam" id="3.40.50.410:FF:000021">
    <property type="entry name" value="Collagen, type VI, alpha 3"/>
    <property type="match status" value="1"/>
</dbReference>
<feature type="region of interest" description="Disordered" evidence="12">
    <location>
        <begin position="1394"/>
        <end position="1674"/>
    </location>
</feature>
<evidence type="ECO:0000259" key="14">
    <source>
        <dbReference type="PROSITE" id="PS50234"/>
    </source>
</evidence>
<evidence type="ECO:0000256" key="9">
    <source>
        <dbReference type="ARBA" id="ARBA00023278"/>
    </source>
</evidence>
<evidence type="ECO:0000256" key="4">
    <source>
        <dbReference type="ARBA" id="ARBA00022729"/>
    </source>
</evidence>
<evidence type="ECO:0000313" key="16">
    <source>
        <dbReference type="RefSeq" id="XP_006038702.1"/>
    </source>
</evidence>
<evidence type="ECO:0000256" key="11">
    <source>
        <dbReference type="ARBA" id="ARBA00044000"/>
    </source>
</evidence>
<dbReference type="STRING" id="38654.A0A1U7SXW4"/>
<dbReference type="Proteomes" id="UP000189705">
    <property type="component" value="Unplaced"/>
</dbReference>
<dbReference type="GeneID" id="102372620"/>
<feature type="domain" description="VWFA" evidence="14">
    <location>
        <begin position="1188"/>
        <end position="1378"/>
    </location>
</feature>
<comment type="similarity">
    <text evidence="11">Belongs to the type VI collagen family.</text>
</comment>
<dbReference type="InterPro" id="IPR050525">
    <property type="entry name" value="ECM_Assembly_Org"/>
</dbReference>
<keyword evidence="4 13" id="KW-0732">Signal</keyword>
<feature type="domain" description="VWFA" evidence="14">
    <location>
        <begin position="1965"/>
        <end position="2162"/>
    </location>
</feature>
<dbReference type="FunFam" id="3.40.50.410:FF:000016">
    <property type="entry name" value="Collagen type VI alpha 3 chain"/>
    <property type="match status" value="1"/>
</dbReference>
<proteinExistence type="inferred from homology"/>
<keyword evidence="2" id="KW-0964">Secreted</keyword>
<feature type="compositionally biased region" description="Low complexity" evidence="12">
    <location>
        <begin position="1430"/>
        <end position="1448"/>
    </location>
</feature>
<keyword evidence="9" id="KW-0379">Hydroxylation</keyword>
<reference evidence="16" key="1">
    <citation type="submission" date="2025-08" db="UniProtKB">
        <authorList>
            <consortium name="RefSeq"/>
        </authorList>
    </citation>
    <scope>IDENTIFICATION</scope>
</reference>
<dbReference type="Gene3D" id="1.20.5.320">
    <property type="entry name" value="6-Phosphogluconate Dehydrogenase, domain 3"/>
    <property type="match status" value="1"/>
</dbReference>
<evidence type="ECO:0000256" key="13">
    <source>
        <dbReference type="SAM" id="SignalP"/>
    </source>
</evidence>
<feature type="domain" description="VWFA" evidence="14">
    <location>
        <begin position="624"/>
        <end position="793"/>
    </location>
</feature>
<dbReference type="PROSITE" id="PS50234">
    <property type="entry name" value="VWFA"/>
    <property type="match status" value="9"/>
</dbReference>
<feature type="region of interest" description="Disordered" evidence="12">
    <location>
        <begin position="1698"/>
        <end position="1729"/>
    </location>
</feature>
<keyword evidence="6" id="KW-0130">Cell adhesion</keyword>
<dbReference type="InterPro" id="IPR008160">
    <property type="entry name" value="Collagen"/>
</dbReference>
<dbReference type="PRINTS" id="PR00453">
    <property type="entry name" value="VWFADOMAIN"/>
</dbReference>
<dbReference type="eggNOG" id="KOG3544">
    <property type="taxonomic scope" value="Eukaryota"/>
</dbReference>
<feature type="domain" description="VWFA" evidence="14">
    <location>
        <begin position="1757"/>
        <end position="1941"/>
    </location>
</feature>
<evidence type="ECO:0000256" key="8">
    <source>
        <dbReference type="ARBA" id="ARBA00023180"/>
    </source>
</evidence>
<dbReference type="CDD" id="cd01472">
    <property type="entry name" value="vWA_collagen"/>
    <property type="match status" value="3"/>
</dbReference>
<dbReference type="SMART" id="SM00327">
    <property type="entry name" value="VWA"/>
    <property type="match status" value="9"/>
</dbReference>
<evidence type="ECO:0000256" key="1">
    <source>
        <dbReference type="ARBA" id="ARBA00004498"/>
    </source>
</evidence>
<keyword evidence="5" id="KW-0677">Repeat</keyword>
<dbReference type="SUPFAM" id="SSF53300">
    <property type="entry name" value="vWA-like"/>
    <property type="match status" value="9"/>
</dbReference>
<comment type="function">
    <text evidence="10">Collagen VI acts as a cell-binding protein.</text>
</comment>
<comment type="subcellular location">
    <subcellularLocation>
        <location evidence="1">Secreted</location>
        <location evidence="1">Extracellular space</location>
        <location evidence="1">Extracellular matrix</location>
    </subcellularLocation>
</comment>
<feature type="domain" description="VWFA" evidence="14">
    <location>
        <begin position="28"/>
        <end position="197"/>
    </location>
</feature>
<dbReference type="OrthoDB" id="6132182at2759"/>
<feature type="compositionally biased region" description="Basic and acidic residues" evidence="12">
    <location>
        <begin position="1518"/>
        <end position="1538"/>
    </location>
</feature>
<evidence type="ECO:0000256" key="6">
    <source>
        <dbReference type="ARBA" id="ARBA00022889"/>
    </source>
</evidence>
<evidence type="ECO:0000256" key="12">
    <source>
        <dbReference type="SAM" id="MobiDB-lite"/>
    </source>
</evidence>
<evidence type="ECO:0000313" key="15">
    <source>
        <dbReference type="Proteomes" id="UP000189705"/>
    </source>
</evidence>
<feature type="domain" description="VWFA" evidence="14">
    <location>
        <begin position="1001"/>
        <end position="1173"/>
    </location>
</feature>
<dbReference type="Gene3D" id="3.40.50.410">
    <property type="entry name" value="von Willebrand factor, type A domain"/>
    <property type="match status" value="9"/>
</dbReference>
<dbReference type="Pfam" id="PF00092">
    <property type="entry name" value="VWA"/>
    <property type="match status" value="8"/>
</dbReference>
<keyword evidence="8" id="KW-0325">Glycoprotein</keyword>
<feature type="chain" id="PRO_5010518732" evidence="13">
    <location>
        <begin position="20"/>
        <end position="2261"/>
    </location>
</feature>
<dbReference type="FunFam" id="3.40.50.410:FF:000044">
    <property type="entry name" value="Collagen type VI alpha 6 chain"/>
    <property type="match status" value="1"/>
</dbReference>
<dbReference type="RefSeq" id="XP_006038702.1">
    <property type="nucleotide sequence ID" value="XM_006038640.3"/>
</dbReference>
<dbReference type="FunFam" id="3.40.50.410:FF:000004">
    <property type="entry name" value="collagen alpha-6(VI) chain"/>
    <property type="match status" value="2"/>
</dbReference>
<gene>
    <name evidence="16" type="primary">COL6A6</name>
</gene>
<dbReference type="PANTHER" id="PTHR24020:SF90">
    <property type="entry name" value="COLLAGEN ALPHA-1(XXI) CHAIN"/>
    <property type="match status" value="1"/>
</dbReference>
<dbReference type="InParanoid" id="A0A1U7SXW4"/>
<evidence type="ECO:0000256" key="3">
    <source>
        <dbReference type="ARBA" id="ARBA00022530"/>
    </source>
</evidence>
<sequence>MKMLLTLFLLFIGIQTSKNQDTAPESADIVFLIDSSDTLGKKAFPALKNVMIKIINNLPVAPNKYRIALAQYSDDLQNEFLVDRYKTKTLMINHIRKNLVFKGGSIRTGNALQKVRATYFKEPIHPSDKPQILVVVTSGTSEDDVKQAANVLKRSGVKIIAVGLQKASPEELQSMATQEFFYEYPTIRNLSEFSQNIPMIIKEVIQADVNGIIPTPTVDLETVEVCERDSISDVVFIVDEGAPRANFEHVKTFLENTVSLLDVKKDCIRTGLVTYSSEPHVISLLNAETNRADILNKIQGLSSRAGKANMGAALKVTREKVFVEYAGSRKTQSVNQIATLITHRASDDHVSEAARDLRRTGVTVFAIGVENANETQLTQIASYPQPQYVTTLKKFVDLTKEDTNRNFRKKLFNQIQNKLYVQTERSKDLKTGCMDTEEADIYLLIDGSTSINIPDFKDIKEFVKEVIEMFNIGPNNVRFGVVQYSHKIEREFTLDQYQKKGDLVRAIDNVRQIYGDTYTGKALEYMQPLFTEAKEQRRVPCHLIVLTDGEAHDRVKEPADKLRANQVNVYAIGIKGANKTQLEEISASKARTYFVNDFDSLKVIKDELVQKICSKEACKEMKADIMFLVDSSGSIGYENYAKMKRFMRELVNKSDIGTERVQVGVVQFSDVPREEFQLNQYSTKSEIVSAIDRMNLINQNTLTGNALTFVAQYFQPSKGARPNVKKILILITDGEAQDAVKEPATALRQDGIIIYSVGVFNAKKTQLEEISGKPEFVFYVENFDLMKRIEDNIIFGVCSPPEDCKRIQRLDIVFVIDGSGSIDETEYKTMKDFMISLVRKSDVGPDGVQFGAVKYSDDPTTNFYLNTYSTKSEIIKAIQDDERIGGATYTASALKHSHTLFIKVRGSRMNEGVPQVLIVITDGESNDKQELPDEAQKLRDKGIIIYAVGIEAANYDELLMMAGVENKCFYVDTFDGLKDISFNLSKEVCDDTKPPCKIKGSLVFLVDSSSIPMTQFSEMQDFMKEVVNYVNSSEHLRVGLAQYSSIYKEELKPDDSENKIAVQNTIERMKREVEDEIKPYFGAALKKVKYYLELIGHESIHENFTRLLIIADGNSRDDVAGPAQILRNIGIKIYAIGVGQINHPALTQVVGTSDKWKYSVTDVNQLRSLKKRLADDFCEKDKAICFVDIVLGFDISSQQRGHNLFHGQSQLKAYLHEILRALTSPSSVSCSKETGAQSSVAVQVKNTDKLVSAKFRIDSQEILNSLTNVVVNGSSHLDVSFLELLWQTFENKSDDQRRSKVMLVFSDGLDDEVEVLEQKSEELRKKGLDALITIALEGVSNIHELQFIEFGKGFEYRTQLNIGMSNIMNLLSKYVNAVAERKCCCVFCKCSGNRGPAGQPGSKREKGLPGPKGSPGHSGEEGDPGPRGPTGPRGEIGTQGCQGVKGVKGSQGIGGQKGEEGDGGVDGIDGEQGSYGFPGKKGERGDDGYQGSSGPKGPPGERGKKGFRGDPGTPGLDNDIRGPKGSKGEQGRQGDRGPKGSAGSPGSRNSLGPAGQKGQPGIPGVKGDPGFDGSNGDQGFRGPQGPGGIQGVKGDPGSQGNKGPQGIPGSEGSKGNPGSPGVRGSKGETGEPGPKGLVGPYGSRGMQGEDGIDIQGRVGRKGVKGQNGCPGDTGMQGEMGDAGIPGEPGPKGNVGNMGTAGNAGKIGDPGDPGHRGRRGPRGPKGESSFPECGLINYVRNHSRCWSGKPECPVYPTELVFALDLSEDVTPQIFQRMKDIVISIVTDTRTRDSNCPIGARVAVMQYGSHTHYVIRFSEFYNKKHFIQEVKNLSHQRSKTVRHIGSAMRFIARHVFKRTLQAPNVRKIAVFFSNGPSADASSINTAVLEYRAFDIIPVVIAFNDVPNVNQAFKMDDTGKFQVINIDPEGNYIPFLQPFLLCTLCYDKCNPDASCMLPEPSPPQTYVDAAFILDSSWKMSSDEFETVKVFLSKALDAFDISSYPVISATGDRVAMVSHATPGFKPRTHKSPVKMEFDLVTHSSKLLMQNHIKNYLQQLNGEAALGYTIEWVMENIFSEAPNPRDNKFIIVISAGETSSWDKEMLKEALMTAKCQGYALFVISLRPLCNDEELEELASIPLEQHLVQLGRMHKPDLGYIERFMKAFVRLLRSSINRYPPEELRTPCETTSFPRPSPSVTHAEGSAEEYVSDAYLAAVGHLFSMLQADLHDDFLDTDFISTAYEDSATGNKTEHADITNSSNEDCI</sequence>
<evidence type="ECO:0000256" key="5">
    <source>
        <dbReference type="ARBA" id="ARBA00022737"/>
    </source>
</evidence>
<name>A0A1U7SXW4_ALLSI</name>
<dbReference type="GO" id="GO:0007155">
    <property type="term" value="P:cell adhesion"/>
    <property type="evidence" value="ECO:0007669"/>
    <property type="project" value="UniProtKB-KW"/>
</dbReference>
<feature type="domain" description="VWFA" evidence="14">
    <location>
        <begin position="811"/>
        <end position="988"/>
    </location>
</feature>
<dbReference type="FunFam" id="3.40.50.410:FF:000003">
    <property type="entry name" value="Collagen type VI alpha 3 chain"/>
    <property type="match status" value="2"/>
</dbReference>
<feature type="compositionally biased region" description="Gly residues" evidence="12">
    <location>
        <begin position="1582"/>
        <end position="1591"/>
    </location>
</feature>
<evidence type="ECO:0000256" key="2">
    <source>
        <dbReference type="ARBA" id="ARBA00022525"/>
    </source>
</evidence>
<protein>
    <submittedName>
        <fullName evidence="16">Collagen alpha-6(VI) chain</fullName>
    </submittedName>
</protein>
<dbReference type="KEGG" id="asn:102372620"/>
<dbReference type="Pfam" id="PF01391">
    <property type="entry name" value="Collagen"/>
    <property type="match status" value="2"/>
</dbReference>
<keyword evidence="15" id="KW-1185">Reference proteome</keyword>
<evidence type="ECO:0000256" key="7">
    <source>
        <dbReference type="ARBA" id="ARBA00023119"/>
    </source>
</evidence>
<accession>A0A1U7SXW4</accession>
<feature type="signal peptide" evidence="13">
    <location>
        <begin position="1"/>
        <end position="19"/>
    </location>
</feature>
<dbReference type="CDD" id="cd01450">
    <property type="entry name" value="vWFA_subfamily_ECM"/>
    <property type="match status" value="4"/>
</dbReference>
<organism evidence="15 16">
    <name type="scientific">Alligator sinensis</name>
    <name type="common">Chinese alligator</name>
    <dbReference type="NCBI Taxonomy" id="38654"/>
    <lineage>
        <taxon>Eukaryota</taxon>
        <taxon>Metazoa</taxon>
        <taxon>Chordata</taxon>
        <taxon>Craniata</taxon>
        <taxon>Vertebrata</taxon>
        <taxon>Euteleostomi</taxon>
        <taxon>Archelosauria</taxon>
        <taxon>Archosauria</taxon>
        <taxon>Crocodylia</taxon>
        <taxon>Alligatoridae</taxon>
        <taxon>Alligatorinae</taxon>
        <taxon>Alligator</taxon>
    </lineage>
</organism>
<dbReference type="InterPro" id="IPR002035">
    <property type="entry name" value="VWF_A"/>
</dbReference>